<keyword evidence="4" id="KW-1185">Reference proteome</keyword>
<evidence type="ECO:0000313" key="3">
    <source>
        <dbReference type="EMBL" id="MCD1117377.1"/>
    </source>
</evidence>
<sequence length="72" mass="8147">MKTLISIFLVLTILISTISCRVQDDDFETNEIVNHTELQLASRKSNDTATTKFINSLGDPPPKNGTQWRIKK</sequence>
<evidence type="ECO:0000313" key="4">
    <source>
        <dbReference type="Proteomes" id="UP001108025"/>
    </source>
</evidence>
<feature type="signal peptide" evidence="2">
    <location>
        <begin position="1"/>
        <end position="24"/>
    </location>
</feature>
<dbReference type="Proteomes" id="UP001108025">
    <property type="component" value="Unassembled WGS sequence"/>
</dbReference>
<feature type="region of interest" description="Disordered" evidence="1">
    <location>
        <begin position="51"/>
        <end position="72"/>
    </location>
</feature>
<dbReference type="EMBL" id="JAJNAY010000001">
    <property type="protein sequence ID" value="MCD1117377.1"/>
    <property type="molecule type" value="Genomic_DNA"/>
</dbReference>
<protein>
    <submittedName>
        <fullName evidence="3">Uncharacterized protein</fullName>
    </submittedName>
</protein>
<dbReference type="AlphaFoldDB" id="A0A9Q3V3C4"/>
<gene>
    <name evidence="3" type="ORF">LO744_10945</name>
</gene>
<proteinExistence type="predicted"/>
<dbReference type="RefSeq" id="WP_230669298.1">
    <property type="nucleotide sequence ID" value="NZ_JAJNAY010000001.1"/>
</dbReference>
<reference evidence="3" key="1">
    <citation type="submission" date="2021-11" db="EMBL/GenBank/DDBJ databases">
        <title>Description of novel Chryseobacterium species.</title>
        <authorList>
            <person name="Saticioglu I.B."/>
            <person name="Ay H."/>
            <person name="Altun S."/>
            <person name="Duman M."/>
        </authorList>
    </citation>
    <scope>NUCLEOTIDE SEQUENCE</scope>
    <source>
        <strain evidence="3">C-17</strain>
    </source>
</reference>
<keyword evidence="2" id="KW-0732">Signal</keyword>
<name>A0A9Q3V3C4_9FLAO</name>
<evidence type="ECO:0000256" key="2">
    <source>
        <dbReference type="SAM" id="SignalP"/>
    </source>
</evidence>
<comment type="caution">
    <text evidence="3">The sequence shown here is derived from an EMBL/GenBank/DDBJ whole genome shotgun (WGS) entry which is preliminary data.</text>
</comment>
<organism evidence="3 4">
    <name type="scientific">Chryseobacterium turcicum</name>
    <dbReference type="NCBI Taxonomy" id="2898076"/>
    <lineage>
        <taxon>Bacteria</taxon>
        <taxon>Pseudomonadati</taxon>
        <taxon>Bacteroidota</taxon>
        <taxon>Flavobacteriia</taxon>
        <taxon>Flavobacteriales</taxon>
        <taxon>Weeksellaceae</taxon>
        <taxon>Chryseobacterium group</taxon>
        <taxon>Chryseobacterium</taxon>
    </lineage>
</organism>
<feature type="chain" id="PRO_5040169230" evidence="2">
    <location>
        <begin position="25"/>
        <end position="72"/>
    </location>
</feature>
<dbReference type="PROSITE" id="PS51257">
    <property type="entry name" value="PROKAR_LIPOPROTEIN"/>
    <property type="match status" value="1"/>
</dbReference>
<evidence type="ECO:0000256" key="1">
    <source>
        <dbReference type="SAM" id="MobiDB-lite"/>
    </source>
</evidence>
<accession>A0A9Q3V3C4</accession>